<proteinExistence type="predicted"/>
<reference evidence="2" key="1">
    <citation type="submission" date="2021-12" db="EMBL/GenBank/DDBJ databases">
        <title>Black yeast isolated from Biological Soil Crust.</title>
        <authorList>
            <person name="Kurbessoian T."/>
        </authorList>
    </citation>
    <scope>NUCLEOTIDE SEQUENCE</scope>
    <source>
        <strain evidence="2">CCFEE 5208</strain>
    </source>
</reference>
<accession>A0AAN6IYQ1</accession>
<dbReference type="AlphaFoldDB" id="A0AAN6IYQ1"/>
<feature type="non-terminal residue" evidence="2">
    <location>
        <position position="166"/>
    </location>
</feature>
<dbReference type="EMBL" id="JASUXU010000605">
    <property type="protein sequence ID" value="KAK0300011.1"/>
    <property type="molecule type" value="Genomic_DNA"/>
</dbReference>
<feature type="region of interest" description="Disordered" evidence="1">
    <location>
        <begin position="126"/>
        <end position="166"/>
    </location>
</feature>
<organism evidence="2 3">
    <name type="scientific">Friedmanniomyces endolithicus</name>
    <dbReference type="NCBI Taxonomy" id="329885"/>
    <lineage>
        <taxon>Eukaryota</taxon>
        <taxon>Fungi</taxon>
        <taxon>Dikarya</taxon>
        <taxon>Ascomycota</taxon>
        <taxon>Pezizomycotina</taxon>
        <taxon>Dothideomycetes</taxon>
        <taxon>Dothideomycetidae</taxon>
        <taxon>Mycosphaerellales</taxon>
        <taxon>Teratosphaeriaceae</taxon>
        <taxon>Friedmanniomyces</taxon>
    </lineage>
</organism>
<name>A0AAN6IYQ1_9PEZI</name>
<dbReference type="Proteomes" id="UP001168146">
    <property type="component" value="Unassembled WGS sequence"/>
</dbReference>
<gene>
    <name evidence="2" type="ORF">LTR82_018337</name>
</gene>
<feature type="compositionally biased region" description="Acidic residues" evidence="1">
    <location>
        <begin position="137"/>
        <end position="154"/>
    </location>
</feature>
<protein>
    <submittedName>
        <fullName evidence="2">Uncharacterized protein</fullName>
    </submittedName>
</protein>
<comment type="caution">
    <text evidence="2">The sequence shown here is derived from an EMBL/GenBank/DDBJ whole genome shotgun (WGS) entry which is preliminary data.</text>
</comment>
<evidence type="ECO:0000313" key="2">
    <source>
        <dbReference type="EMBL" id="KAK0300011.1"/>
    </source>
</evidence>
<evidence type="ECO:0000256" key="1">
    <source>
        <dbReference type="SAM" id="MobiDB-lite"/>
    </source>
</evidence>
<evidence type="ECO:0000313" key="3">
    <source>
        <dbReference type="Proteomes" id="UP001168146"/>
    </source>
</evidence>
<sequence length="166" mass="17775">MDVPPSSSHPRPLESLLIAPRTGTATGDKNVRALMQQVINHFNQGRLHGFYPPATSIVLAAVYEQSVALPDAVNVIRAVLERLGLPVRYEEHRVREQGQARASGETSLVIHGRSGAKPGIYVNDQLLQAHGGHTETSEEGGSEDDEGDSEDDEGGGSVESEAESNQ</sequence>